<sequence length="108" mass="11733">MEWQFVILFSLLASSRADAFGEDGVNNLFSDLGPLLSLFGEQVAKQYLSQSMGLLDNVIFVLAPLGIITAIVAAIRVGGPHWLRAMVGRARENIAQAELELMSSTSHE</sequence>
<proteinExistence type="predicted"/>
<dbReference type="EMBL" id="ML119865">
    <property type="protein sequence ID" value="RPA72357.1"/>
    <property type="molecule type" value="Genomic_DNA"/>
</dbReference>
<dbReference type="STRING" id="1160509.A0A3N4HFI4"/>
<keyword evidence="1" id="KW-1133">Transmembrane helix</keyword>
<feature type="transmembrane region" description="Helical" evidence="1">
    <location>
        <begin position="58"/>
        <end position="79"/>
    </location>
</feature>
<dbReference type="Proteomes" id="UP000275078">
    <property type="component" value="Unassembled WGS sequence"/>
</dbReference>
<reference evidence="3 4" key="1">
    <citation type="journal article" date="2018" name="Nat. Ecol. Evol.">
        <title>Pezizomycetes genomes reveal the molecular basis of ectomycorrhizal truffle lifestyle.</title>
        <authorList>
            <person name="Murat C."/>
            <person name="Payen T."/>
            <person name="Noel B."/>
            <person name="Kuo A."/>
            <person name="Morin E."/>
            <person name="Chen J."/>
            <person name="Kohler A."/>
            <person name="Krizsan K."/>
            <person name="Balestrini R."/>
            <person name="Da Silva C."/>
            <person name="Montanini B."/>
            <person name="Hainaut M."/>
            <person name="Levati E."/>
            <person name="Barry K.W."/>
            <person name="Belfiori B."/>
            <person name="Cichocki N."/>
            <person name="Clum A."/>
            <person name="Dockter R.B."/>
            <person name="Fauchery L."/>
            <person name="Guy J."/>
            <person name="Iotti M."/>
            <person name="Le Tacon F."/>
            <person name="Lindquist E.A."/>
            <person name="Lipzen A."/>
            <person name="Malagnac F."/>
            <person name="Mello A."/>
            <person name="Molinier V."/>
            <person name="Miyauchi S."/>
            <person name="Poulain J."/>
            <person name="Riccioni C."/>
            <person name="Rubini A."/>
            <person name="Sitrit Y."/>
            <person name="Splivallo R."/>
            <person name="Traeger S."/>
            <person name="Wang M."/>
            <person name="Zifcakova L."/>
            <person name="Wipf D."/>
            <person name="Zambonelli A."/>
            <person name="Paolocci F."/>
            <person name="Nowrousian M."/>
            <person name="Ottonello S."/>
            <person name="Baldrian P."/>
            <person name="Spatafora J.W."/>
            <person name="Henrissat B."/>
            <person name="Nagy L.G."/>
            <person name="Aury J.M."/>
            <person name="Wincker P."/>
            <person name="Grigoriev I.V."/>
            <person name="Bonfante P."/>
            <person name="Martin F.M."/>
        </authorList>
    </citation>
    <scope>NUCLEOTIDE SEQUENCE [LARGE SCALE GENOMIC DNA]</scope>
    <source>
        <strain evidence="3 4">RN42</strain>
    </source>
</reference>
<keyword evidence="1" id="KW-0472">Membrane</keyword>
<dbReference type="AlphaFoldDB" id="A0A3N4HFI4"/>
<evidence type="ECO:0000256" key="2">
    <source>
        <dbReference type="SAM" id="SignalP"/>
    </source>
</evidence>
<organism evidence="3 4">
    <name type="scientific">Ascobolus immersus RN42</name>
    <dbReference type="NCBI Taxonomy" id="1160509"/>
    <lineage>
        <taxon>Eukaryota</taxon>
        <taxon>Fungi</taxon>
        <taxon>Dikarya</taxon>
        <taxon>Ascomycota</taxon>
        <taxon>Pezizomycotina</taxon>
        <taxon>Pezizomycetes</taxon>
        <taxon>Pezizales</taxon>
        <taxon>Ascobolaceae</taxon>
        <taxon>Ascobolus</taxon>
    </lineage>
</organism>
<name>A0A3N4HFI4_ASCIM</name>
<keyword evidence="4" id="KW-1185">Reference proteome</keyword>
<feature type="signal peptide" evidence="2">
    <location>
        <begin position="1"/>
        <end position="19"/>
    </location>
</feature>
<keyword evidence="1" id="KW-0812">Transmembrane</keyword>
<feature type="chain" id="PRO_5018049081" evidence="2">
    <location>
        <begin position="20"/>
        <end position="108"/>
    </location>
</feature>
<evidence type="ECO:0000256" key="1">
    <source>
        <dbReference type="SAM" id="Phobius"/>
    </source>
</evidence>
<keyword evidence="2" id="KW-0732">Signal</keyword>
<accession>A0A3N4HFI4</accession>
<evidence type="ECO:0000313" key="4">
    <source>
        <dbReference type="Proteomes" id="UP000275078"/>
    </source>
</evidence>
<dbReference type="OrthoDB" id="194358at2759"/>
<evidence type="ECO:0000313" key="3">
    <source>
        <dbReference type="EMBL" id="RPA72357.1"/>
    </source>
</evidence>
<protein>
    <submittedName>
        <fullName evidence="3">Uncharacterized protein</fullName>
    </submittedName>
</protein>
<gene>
    <name evidence="3" type="ORF">BJ508DRAFT_75721</name>
</gene>